<keyword evidence="4" id="KW-0255">Endonuclease</keyword>
<dbReference type="InterPro" id="IPR005162">
    <property type="entry name" value="Retrotrans_gag_dom"/>
</dbReference>
<dbReference type="PROSITE" id="PS50994">
    <property type="entry name" value="INTEGRASE"/>
    <property type="match status" value="1"/>
</dbReference>
<keyword evidence="5" id="KW-0378">Hydrolase</keyword>
<feature type="domain" description="Integrase catalytic" evidence="9">
    <location>
        <begin position="1829"/>
        <end position="2003"/>
    </location>
</feature>
<accession>Q2QLU5</accession>
<dbReference type="InterPro" id="IPR036397">
    <property type="entry name" value="RNaseH_sf"/>
</dbReference>
<dbReference type="Pfam" id="PF04195">
    <property type="entry name" value="Transposase_28"/>
    <property type="match status" value="1"/>
</dbReference>
<dbReference type="GO" id="GO:0003964">
    <property type="term" value="F:RNA-directed DNA polymerase activity"/>
    <property type="evidence" value="ECO:0007669"/>
    <property type="project" value="UniProtKB-KW"/>
</dbReference>
<dbReference type="SUPFAM" id="SSF53098">
    <property type="entry name" value="Ribonuclease H-like"/>
    <property type="match status" value="2"/>
</dbReference>
<dbReference type="InterPro" id="IPR043128">
    <property type="entry name" value="Rev_trsase/Diguanyl_cyclase"/>
</dbReference>
<feature type="domain" description="RNase H type-1" evidence="8">
    <location>
        <begin position="1539"/>
        <end position="1668"/>
    </location>
</feature>
<feature type="compositionally biased region" description="Basic and acidic residues" evidence="7">
    <location>
        <begin position="394"/>
        <end position="408"/>
    </location>
</feature>
<reference evidence="10" key="3">
    <citation type="submission" date="2006-01" db="EMBL/GenBank/DDBJ databases">
        <authorList>
            <person name="Buell R."/>
        </authorList>
    </citation>
    <scope>NUCLEOTIDE SEQUENCE</scope>
</reference>
<dbReference type="GO" id="GO:0003676">
    <property type="term" value="F:nucleic acid binding"/>
    <property type="evidence" value="ECO:0007669"/>
    <property type="project" value="InterPro"/>
</dbReference>
<dbReference type="SUPFAM" id="SSF56672">
    <property type="entry name" value="DNA/RNA polymerases"/>
    <property type="match status" value="1"/>
</dbReference>
<dbReference type="CDD" id="cd01647">
    <property type="entry name" value="RT_LTR"/>
    <property type="match status" value="1"/>
</dbReference>
<dbReference type="EMBL" id="DP000011">
    <property type="protein sequence ID" value="ABA99509.1"/>
    <property type="molecule type" value="Genomic_DNA"/>
</dbReference>
<feature type="region of interest" description="Disordered" evidence="7">
    <location>
        <begin position="543"/>
        <end position="562"/>
    </location>
</feature>
<dbReference type="PANTHER" id="PTHR48475:SF2">
    <property type="entry name" value="RIBONUCLEASE H"/>
    <property type="match status" value="1"/>
</dbReference>
<dbReference type="InterPro" id="IPR041373">
    <property type="entry name" value="RT_RNaseH"/>
</dbReference>
<dbReference type="InterPro" id="IPR002156">
    <property type="entry name" value="RNaseH_domain"/>
</dbReference>
<dbReference type="CDD" id="cd09279">
    <property type="entry name" value="RNase_HI_like"/>
    <property type="match status" value="1"/>
</dbReference>
<feature type="region of interest" description="Disordered" evidence="7">
    <location>
        <begin position="472"/>
        <end position="505"/>
    </location>
</feature>
<keyword evidence="3" id="KW-0540">Nuclease</keyword>
<organism evidence="10">
    <name type="scientific">Oryza sativa subsp. japonica</name>
    <name type="common">Rice</name>
    <dbReference type="NCBI Taxonomy" id="39947"/>
    <lineage>
        <taxon>Eukaryota</taxon>
        <taxon>Viridiplantae</taxon>
        <taxon>Streptophyta</taxon>
        <taxon>Embryophyta</taxon>
        <taxon>Tracheophyta</taxon>
        <taxon>Spermatophyta</taxon>
        <taxon>Magnoliopsida</taxon>
        <taxon>Liliopsida</taxon>
        <taxon>Poales</taxon>
        <taxon>Poaceae</taxon>
        <taxon>BOP clade</taxon>
        <taxon>Oryzoideae</taxon>
        <taxon>Oryzeae</taxon>
        <taxon>Oryzinae</taxon>
        <taxon>Oryza</taxon>
        <taxon>Oryza sativa</taxon>
    </lineage>
</organism>
<feature type="compositionally biased region" description="Polar residues" evidence="7">
    <location>
        <begin position="1057"/>
        <end position="1068"/>
    </location>
</feature>
<feature type="compositionally biased region" description="Acidic residues" evidence="7">
    <location>
        <begin position="368"/>
        <end position="393"/>
    </location>
</feature>
<feature type="region of interest" description="Disordered" evidence="7">
    <location>
        <begin position="1"/>
        <end position="20"/>
    </location>
</feature>
<dbReference type="PANTHER" id="PTHR48475">
    <property type="entry name" value="RIBONUCLEASE H"/>
    <property type="match status" value="1"/>
</dbReference>
<feature type="region of interest" description="Disordered" evidence="7">
    <location>
        <begin position="327"/>
        <end position="436"/>
    </location>
</feature>
<dbReference type="InterPro" id="IPR043502">
    <property type="entry name" value="DNA/RNA_pol_sf"/>
</dbReference>
<evidence type="ECO:0000313" key="10">
    <source>
        <dbReference type="EMBL" id="ABA99509.1"/>
    </source>
</evidence>
<evidence type="ECO:0000256" key="3">
    <source>
        <dbReference type="ARBA" id="ARBA00022722"/>
    </source>
</evidence>
<dbReference type="GO" id="GO:0004523">
    <property type="term" value="F:RNA-DNA hybrid ribonuclease activity"/>
    <property type="evidence" value="ECO:0007669"/>
    <property type="project" value="InterPro"/>
</dbReference>
<dbReference type="Gene3D" id="3.30.70.270">
    <property type="match status" value="2"/>
</dbReference>
<dbReference type="Gene3D" id="3.30.420.10">
    <property type="entry name" value="Ribonuclease H-like superfamily/Ribonuclease H"/>
    <property type="match status" value="2"/>
</dbReference>
<feature type="compositionally biased region" description="Basic residues" evidence="7">
    <location>
        <begin position="347"/>
        <end position="362"/>
    </location>
</feature>
<feature type="compositionally biased region" description="Polar residues" evidence="7">
    <location>
        <begin position="753"/>
        <end position="770"/>
    </location>
</feature>
<protein>
    <submittedName>
        <fullName evidence="10">Retrotransposon protein, putative, Ty3-gypsy subclass</fullName>
    </submittedName>
</protein>
<keyword evidence="2" id="KW-0548">Nucleotidyltransferase</keyword>
<reference evidence="10" key="2">
    <citation type="submission" date="2005-04" db="EMBL/GenBank/DDBJ databases">
        <authorList>
            <person name="Buell C.R."/>
            <person name="Wing R.A."/>
            <person name="McCombie W.A."/>
            <person name="Ouyang S."/>
        </authorList>
    </citation>
    <scope>NUCLEOTIDE SEQUENCE</scope>
</reference>
<evidence type="ECO:0000256" key="5">
    <source>
        <dbReference type="ARBA" id="ARBA00022801"/>
    </source>
</evidence>
<gene>
    <name evidence="10" type="ordered locus">LOC_Os12g43270</name>
</gene>
<keyword evidence="6" id="KW-0695">RNA-directed DNA polymerase</keyword>
<dbReference type="Pfam" id="PF00665">
    <property type="entry name" value="rve"/>
    <property type="match status" value="1"/>
</dbReference>
<evidence type="ECO:0000256" key="6">
    <source>
        <dbReference type="ARBA" id="ARBA00022918"/>
    </source>
</evidence>
<dbReference type="Gene3D" id="1.10.340.70">
    <property type="match status" value="1"/>
</dbReference>
<sequence>MAPRRPNPTSAKGPDPGRVDDDSTAFLGVSLVDDIKLAKLVSSGALFEGQAFAPGKTVVPKPVDNRTVVFAVFFEAGLRFPCNVLLPEILRLFQVELPQLSPSALVRIAIFDWACRTSGFEPNAELFGAIFFATMNSKTVITLAGTKKNVFESVNFNVRPEWSDLCPVNAAMSKWDRHWMARWFYHTIPFEAGSELAKALRCRHRAIAPNRRPNIAVDGAMEARFVLLRKVCSRLSCRDLVEEFCMLRIFPLSQSWQVAVEQGEEVDGLPNLILPEGANTSRSTFTVLTLDQAEAEARRMIGDVSVVEYSQLLTRQAAGRANWVYNGELPPRANPQKADDEAGPSQKRMRGQVKLAPKKRRVPPSSDSDADDEDDAEEHDGEEEREEEEEVEAVADKATGEAVEDRADTPGYTPTPGPGHNETGVESNSSPLRRKDLEGAKALVAFSSGAAAKGGPVKKVARKKGLVDVARVFSDDESSDGACTPGPGHNETGVESNSSPLRRKDLEGAKALVAFSSGAAAKGGPVKKVARKKGLVDVARVFSDDESSDGAPTSPAGRSLDLLAAPIPPLGAAGVDGSTAAGASASAERIVTAAAKVFGSPPHQPVASPLMEAKGKRAVAETSASEYSLWVPRFAPGDFETRADLLHFVEGVSNLVLPASAPSLFTELNEFDEGCSAIKSLAVRILAAHCSTERTVRARLDGFKSRLRAKDDELGRKNLETEALANSLKEANQADHVVNILNQTKTMIAASVPANSASTRTPTDYHQPSLSIAGAESSRRSRGHDEQSVRSPPERYRESRVERPHAPHRRRPIALRDTINQRRAARGHHSPDRYDDDVDGVAAFTSDLRRVDWPSGFKPTGIEKYDGTANPESWLTVYGLAIRAAGGDSKAMANYLPVALADSAWSWLHGLPRGTIGSWAELRDHFIANFQGTFERPGTHFDLYNIVQKSREFLRDYIRRFSEQRNKISDITDDVITAAFTKGILHEDLVGKFGHKPPKTVKQMFEKANEYAKAEDAITASKQSGTTWKPKKDTPTAGGSGSNNHKDRKRKPEELVATTSPSSRQHSRVNTFDKIMNSQCPHHPNSNHVAKDCFVYKQFAEQYVKNAHHRKELNHIFGGPLAYESKRKQKLTEREINAVQPNTPQYLRWSEIAKVRPLGSSRPSGPPGVNNKDIFSWKPSDMPCIPREVIEHSLHVKEDTKPIKQRLRRFAQNRKDAIKEELTKLLAAGFIKEVLRPDWLANPVLVRKKMEQWRMCVDYTDLNKSCPKDPFGLPRIDQIGRNVEAYVDDVVVKTKQKDDLIADLEETFISIRAFKMKLNPEKCIFGVPSGKLLEFMVSQRGIQANPEKINAILNMKPPSSQKDVQKLTSCMAALSRFVSRLGERGMPFFKLLKKTDNFQWGPEAQKAFEDFKKLLTTPPVLASPHPQEPLLLYVSATSQVVLADSKTRYPQVQKLLYGVLITVRKLSHYFQSHPVTVVTSFPLGDILHNHEANGRIAKWALELMSLDISFKPRTSIKSQALADFLAEWTECQEDMPEEKMEYWTMHFDGSKRLTGTGAGVVLISPTGERLSYVLWIHFSASHNVAEYEALLHGLRIAISLGIHRLIIRGDSQLVVNQVMKEWSCLDDNMTAYRQEVRKLENKFDGLELTHVLRHNNEAADRLANFGSKREAAPSDVFVEHLYEPTMPRKETVEAMDIQGVSMIEADWREPFIKFLSKQELPQDKNEAERISRRSRLYIIHEIELYKKSPSGILQRCVSLEEGRQLLKDIHSGICGNHATARTIVGKAYRQGFFWPTAVSDADKIVWTCEGCQFFARQIHLPAQELQTIPLSRPFAVWGLDMVSPFKRAVGGYTHLFVAINKFSKWIEAKPVITITADKARDFFINIVHRFGVPNRIITDNGTQFTGGAFKDFCEDFGIKICYASVAHPMSNGQVERANGMILQGIKARVFDRLRPYAGKWVDQLPSVLWSLRTTPSRATGQSSFFLVYGAEAMLPSKVKFESL</sequence>
<dbReference type="Gene3D" id="3.10.10.10">
    <property type="entry name" value="HIV Type 1 Reverse Transcriptase, subunit A, domain 1"/>
    <property type="match status" value="1"/>
</dbReference>
<dbReference type="PROSITE" id="PS50879">
    <property type="entry name" value="RNASE_H_1"/>
    <property type="match status" value="1"/>
</dbReference>
<keyword evidence="1" id="KW-0808">Transferase</keyword>
<evidence type="ECO:0000256" key="7">
    <source>
        <dbReference type="SAM" id="MobiDB-lite"/>
    </source>
</evidence>
<evidence type="ECO:0000256" key="2">
    <source>
        <dbReference type="ARBA" id="ARBA00022695"/>
    </source>
</evidence>
<dbReference type="GO" id="GO:0015074">
    <property type="term" value="P:DNA integration"/>
    <property type="evidence" value="ECO:0007669"/>
    <property type="project" value="InterPro"/>
</dbReference>
<dbReference type="InterPro" id="IPR001584">
    <property type="entry name" value="Integrase_cat-core"/>
</dbReference>
<feature type="region of interest" description="Disordered" evidence="7">
    <location>
        <begin position="753"/>
        <end position="835"/>
    </location>
</feature>
<proteinExistence type="predicted"/>
<evidence type="ECO:0000256" key="1">
    <source>
        <dbReference type="ARBA" id="ARBA00022679"/>
    </source>
</evidence>
<dbReference type="InterPro" id="IPR007321">
    <property type="entry name" value="Transposase_28"/>
</dbReference>
<dbReference type="Pfam" id="PF03732">
    <property type="entry name" value="Retrotrans_gag"/>
    <property type="match status" value="1"/>
</dbReference>
<dbReference type="Pfam" id="PF13456">
    <property type="entry name" value="RVT_3"/>
    <property type="match status" value="1"/>
</dbReference>
<dbReference type="Pfam" id="PF17917">
    <property type="entry name" value="RT_RNaseH"/>
    <property type="match status" value="1"/>
</dbReference>
<feature type="compositionally biased region" description="Basic and acidic residues" evidence="7">
    <location>
        <begin position="777"/>
        <end position="805"/>
    </location>
</feature>
<dbReference type="InterPro" id="IPR012337">
    <property type="entry name" value="RNaseH-like_sf"/>
</dbReference>
<evidence type="ECO:0000259" key="9">
    <source>
        <dbReference type="PROSITE" id="PS50994"/>
    </source>
</evidence>
<feature type="region of interest" description="Disordered" evidence="7">
    <location>
        <begin position="1016"/>
        <end position="1068"/>
    </location>
</feature>
<reference evidence="10" key="1">
    <citation type="journal article" date="2005" name="BMC Biol.">
        <title>The sequence of rice chromosomes 11 and 12, rich in disease resistance genes and recent gene duplications.</title>
        <authorList>
            <consortium name="The rice chromosomes 11 and 12 sequencing consortia"/>
        </authorList>
    </citation>
    <scope>NUCLEOTIDE SEQUENCE [LARGE SCALE GENOMIC DNA]</scope>
</reference>
<evidence type="ECO:0000256" key="4">
    <source>
        <dbReference type="ARBA" id="ARBA00022759"/>
    </source>
</evidence>
<name>Q2QLU5_ORYSJ</name>
<evidence type="ECO:0000259" key="8">
    <source>
        <dbReference type="PROSITE" id="PS50879"/>
    </source>
</evidence>